<accession>A0A3A2ZXD2</accession>
<feature type="compositionally biased region" description="Polar residues" evidence="2">
    <location>
        <begin position="325"/>
        <end position="373"/>
    </location>
</feature>
<dbReference type="EMBL" id="MVGC01000031">
    <property type="protein sequence ID" value="RJE26017.1"/>
    <property type="molecule type" value="Genomic_DNA"/>
</dbReference>
<feature type="compositionally biased region" description="Basic residues" evidence="2">
    <location>
        <begin position="182"/>
        <end position="191"/>
    </location>
</feature>
<reference evidence="4" key="1">
    <citation type="submission" date="2017-02" db="EMBL/GenBank/DDBJ databases">
        <authorList>
            <person name="Tafer H."/>
            <person name="Lopandic K."/>
        </authorList>
    </citation>
    <scope>NUCLEOTIDE SEQUENCE [LARGE SCALE GENOMIC DNA]</scope>
    <source>
        <strain evidence="4">CBS 366.77</strain>
    </source>
</reference>
<name>A0A3A2ZXD2_9EURO</name>
<keyword evidence="1" id="KW-0175">Coiled coil</keyword>
<proteinExistence type="predicted"/>
<feature type="coiled-coil region" evidence="1">
    <location>
        <begin position="73"/>
        <end position="100"/>
    </location>
</feature>
<protein>
    <submittedName>
        <fullName evidence="3">Uncharacterized protein</fullName>
    </submittedName>
</protein>
<dbReference type="Proteomes" id="UP000266188">
    <property type="component" value="Unassembled WGS sequence"/>
</dbReference>
<comment type="caution">
    <text evidence="3">The sequence shown here is derived from an EMBL/GenBank/DDBJ whole genome shotgun (WGS) entry which is preliminary data.</text>
</comment>
<feature type="region of interest" description="Disordered" evidence="2">
    <location>
        <begin position="306"/>
        <end position="399"/>
    </location>
</feature>
<keyword evidence="4" id="KW-1185">Reference proteome</keyword>
<dbReference type="OrthoDB" id="2351940at2759"/>
<gene>
    <name evidence="3" type="ORF">PHISCL_01619</name>
</gene>
<evidence type="ECO:0000313" key="3">
    <source>
        <dbReference type="EMBL" id="RJE26017.1"/>
    </source>
</evidence>
<dbReference type="STRING" id="2070753.A0A3A2ZXD2"/>
<evidence type="ECO:0000256" key="2">
    <source>
        <dbReference type="SAM" id="MobiDB-lite"/>
    </source>
</evidence>
<dbReference type="AlphaFoldDB" id="A0A3A2ZXD2"/>
<feature type="region of interest" description="Disordered" evidence="2">
    <location>
        <begin position="1"/>
        <end position="29"/>
    </location>
</feature>
<feature type="compositionally biased region" description="Basic and acidic residues" evidence="2">
    <location>
        <begin position="192"/>
        <end position="201"/>
    </location>
</feature>
<sequence>MSGNYDHPPATRRPSRGSGPSDRPQRPNVARLQHLRDLLTSERNRNSASTARALDALNQEISEYRSSDYSGDRPNLEQAREAIDRQIQQLQSDLAGRQERIRSIFLGYDRPGQIPTTINPTAMNQDPDQSNRLSRRRGQGRPPRPSRPLRRDTPVSYNPLDPTSRGDTPPFMPQDVDSGRPVGRRRSKRRKLDSDDNREGSRGFGYGHYGQVVPGMLQMELVSCDGGHYESGAGCSWPENLLKNDPSVYCTKSDRCNLVLQHPGEIPFCLNKIVIKAPKTGYDAPIQEGLVFVSMASDEIFARTTEHRVQSASTYRRRRGRRNLMQPSQEYLNSVRSPLQSLERTTLTNPDSRSDSGNDMASSTGQSGTNALNPTRVITDYDDNSEEGTYGDQENDDDLPSVAEIERLQMEQMEDDFLCTDSDSSESDDDSTELSMFNHRRRLLLRHIRNLEQEAERDRVRSEGPMSYTRVRYYPEFDGPNSELLKPNARFYIERSKSKVSIKFDPPLSGRYILVKLWSPASGTNIDIQSIIAHGFVGPRFFPAGSFR</sequence>
<organism evidence="3 4">
    <name type="scientific">Aspergillus sclerotialis</name>
    <dbReference type="NCBI Taxonomy" id="2070753"/>
    <lineage>
        <taxon>Eukaryota</taxon>
        <taxon>Fungi</taxon>
        <taxon>Dikarya</taxon>
        <taxon>Ascomycota</taxon>
        <taxon>Pezizomycotina</taxon>
        <taxon>Eurotiomycetes</taxon>
        <taxon>Eurotiomycetidae</taxon>
        <taxon>Eurotiales</taxon>
        <taxon>Aspergillaceae</taxon>
        <taxon>Aspergillus</taxon>
        <taxon>Aspergillus subgen. Polypaecilum</taxon>
    </lineage>
</organism>
<evidence type="ECO:0000256" key="1">
    <source>
        <dbReference type="SAM" id="Coils"/>
    </source>
</evidence>
<feature type="region of interest" description="Disordered" evidence="2">
    <location>
        <begin position="106"/>
        <end position="205"/>
    </location>
</feature>
<evidence type="ECO:0000313" key="4">
    <source>
        <dbReference type="Proteomes" id="UP000266188"/>
    </source>
</evidence>
<feature type="compositionally biased region" description="Polar residues" evidence="2">
    <location>
        <begin position="114"/>
        <end position="131"/>
    </location>
</feature>